<comment type="caution">
    <text evidence="2">The sequence shown here is derived from an EMBL/GenBank/DDBJ whole genome shotgun (WGS) entry which is preliminary data.</text>
</comment>
<name>A0A9N8EUZ1_9STRA</name>
<proteinExistence type="predicted"/>
<accession>A0A9N8EUZ1</accession>
<protein>
    <submittedName>
        <fullName evidence="2">Uncharacterized protein</fullName>
    </submittedName>
</protein>
<dbReference type="EMBL" id="CAICTM010001643">
    <property type="protein sequence ID" value="CAB9525215.1"/>
    <property type="molecule type" value="Genomic_DNA"/>
</dbReference>
<sequence>MAQLQTQLPQGCVGVWVVNENCHKTNRCLFGSVFISYRYKIIGIIHRAVGCNAIVETVYPPLPKGSQQKCWIMPMDHEMYYLEQIGGFSIGLPFMIRPKQYNDDGRLKPLVDVFGFVKLSVKGPDIVQPSFMDASCFERLIRELQQNKLLLSISRQPKKSQKLQCPVPTLYVYETKEGSMSKVQRPHLYSVQLGVSKGTDIGGKHCRKKFNSIRVAWITKKVADKLLKVWKGEWHCWKKVVHWVVRNSKHIDTYLVPNLAEIGATSGFRIKSVTRAEFAGLKGASFHHGTKLFLLGSEPRDLSHRKCVGRLMSCWGFDKRLTCEQITYPGASIMVDCMHRGIPRPSVGHFGMNAYNNKRFSTAYVATPLEAVEDKGDLQMHRAEFAGHGMRPQLIRMCHALETAALQFAHKMNPEGMNLTKHLSGLNIATCGFRDCKTGQAREGQPPQKRQKIHNNPQSWETRVPYSPRQLVYGFANTGHIDTKDQLTDAQQKELHKNAVDSQVKLRQFPGLPTTCAWQFVFRNTGASQHLKIHQHFTMHGLGVAMPIQHGLGHHFYGGVFEHNTSLCLVERTKDGLVSLSNHDDHFILFAWGNSKKIPRAEILALLQEAAEPLAAYGQAPPGNNTAVPAAALPPPPPPPPPPA</sequence>
<evidence type="ECO:0000313" key="2">
    <source>
        <dbReference type="EMBL" id="CAB9525215.1"/>
    </source>
</evidence>
<reference evidence="2" key="1">
    <citation type="submission" date="2020-06" db="EMBL/GenBank/DDBJ databases">
        <authorList>
            <consortium name="Plant Systems Biology data submission"/>
        </authorList>
    </citation>
    <scope>NUCLEOTIDE SEQUENCE</scope>
    <source>
        <strain evidence="2">D6</strain>
    </source>
</reference>
<organism evidence="2 3">
    <name type="scientific">Seminavis robusta</name>
    <dbReference type="NCBI Taxonomy" id="568900"/>
    <lineage>
        <taxon>Eukaryota</taxon>
        <taxon>Sar</taxon>
        <taxon>Stramenopiles</taxon>
        <taxon>Ochrophyta</taxon>
        <taxon>Bacillariophyta</taxon>
        <taxon>Bacillariophyceae</taxon>
        <taxon>Bacillariophycidae</taxon>
        <taxon>Naviculales</taxon>
        <taxon>Naviculaceae</taxon>
        <taxon>Seminavis</taxon>
    </lineage>
</organism>
<dbReference type="AlphaFoldDB" id="A0A9N8EUZ1"/>
<feature type="region of interest" description="Disordered" evidence="1">
    <location>
        <begin position="616"/>
        <end position="644"/>
    </location>
</feature>
<keyword evidence="3" id="KW-1185">Reference proteome</keyword>
<dbReference type="Proteomes" id="UP001153069">
    <property type="component" value="Unassembled WGS sequence"/>
</dbReference>
<feature type="compositionally biased region" description="Pro residues" evidence="1">
    <location>
        <begin position="632"/>
        <end position="644"/>
    </location>
</feature>
<feature type="region of interest" description="Disordered" evidence="1">
    <location>
        <begin position="438"/>
        <end position="461"/>
    </location>
</feature>
<evidence type="ECO:0000256" key="1">
    <source>
        <dbReference type="SAM" id="MobiDB-lite"/>
    </source>
</evidence>
<evidence type="ECO:0000313" key="3">
    <source>
        <dbReference type="Proteomes" id="UP001153069"/>
    </source>
</evidence>
<gene>
    <name evidence="2" type="ORF">SEMRO_1645_G288260.1</name>
</gene>